<dbReference type="GO" id="GO:0000287">
    <property type="term" value="F:magnesium ion binding"/>
    <property type="evidence" value="ECO:0007669"/>
    <property type="project" value="InterPro"/>
</dbReference>
<dbReference type="PANTHER" id="PTHR12215">
    <property type="entry name" value="PHOSPHOPANTETHEINE TRANSFERASE"/>
    <property type="match status" value="1"/>
</dbReference>
<comment type="similarity">
    <text evidence="1">Belongs to the P-Pant transferase superfamily. Gsp/Sfp/HetI/AcpT family.</text>
</comment>
<dbReference type="Pfam" id="PF01648">
    <property type="entry name" value="ACPS"/>
    <property type="match status" value="1"/>
</dbReference>
<sequence length="218" mass="22648">MAVNVLIGAEFALPASLERAWLDLLPPARRARIAARPEPRGRARSLLGTRLLAEGLLRLGHPPAALQSMHEAPGGRLGLGVPVDISVSHADGLVACALSTAGAVGIDVEALGAANAEHFRIYLSEAERAWAGVSPERFLAIWTRKEAVVKAAGTAGLAAVPAVDTMVGPEHASLNGTLWWTPALAVGPGYAAHLALADGPKPISLTRIERAALERALT</sequence>
<dbReference type="RefSeq" id="WP_176066913.1">
    <property type="nucleotide sequence ID" value="NZ_JABWMJ010000002.1"/>
</dbReference>
<dbReference type="PANTHER" id="PTHR12215:SF10">
    <property type="entry name" value="L-AMINOADIPATE-SEMIALDEHYDE DEHYDROGENASE-PHOSPHOPANTETHEINYL TRANSFERASE"/>
    <property type="match status" value="1"/>
</dbReference>
<dbReference type="GO" id="GO:0019878">
    <property type="term" value="P:lysine biosynthetic process via aminoadipic acid"/>
    <property type="evidence" value="ECO:0007669"/>
    <property type="project" value="TreeGrafter"/>
</dbReference>
<dbReference type="EMBL" id="JABWMJ010000002">
    <property type="protein sequence ID" value="NUZ05224.1"/>
    <property type="molecule type" value="Genomic_DNA"/>
</dbReference>
<keyword evidence="2 4" id="KW-0808">Transferase</keyword>
<dbReference type="GO" id="GO:0005829">
    <property type="term" value="C:cytosol"/>
    <property type="evidence" value="ECO:0007669"/>
    <property type="project" value="TreeGrafter"/>
</dbReference>
<dbReference type="InterPro" id="IPR037143">
    <property type="entry name" value="4-PPantetheinyl_Trfase_dom_sf"/>
</dbReference>
<accession>A0A7Y6TVL1</accession>
<evidence type="ECO:0000313" key="4">
    <source>
        <dbReference type="EMBL" id="NUZ05224.1"/>
    </source>
</evidence>
<organism evidence="4 5">
    <name type="scientific">Piscinibacter koreensis</name>
    <dbReference type="NCBI Taxonomy" id="2742824"/>
    <lineage>
        <taxon>Bacteria</taxon>
        <taxon>Pseudomonadati</taxon>
        <taxon>Pseudomonadota</taxon>
        <taxon>Betaproteobacteria</taxon>
        <taxon>Burkholderiales</taxon>
        <taxon>Sphaerotilaceae</taxon>
        <taxon>Piscinibacter</taxon>
    </lineage>
</organism>
<evidence type="ECO:0000313" key="5">
    <source>
        <dbReference type="Proteomes" id="UP000529637"/>
    </source>
</evidence>
<dbReference type="Gene3D" id="3.90.470.20">
    <property type="entry name" value="4'-phosphopantetheinyl transferase domain"/>
    <property type="match status" value="2"/>
</dbReference>
<evidence type="ECO:0000256" key="1">
    <source>
        <dbReference type="ARBA" id="ARBA00010990"/>
    </source>
</evidence>
<dbReference type="SUPFAM" id="SSF56214">
    <property type="entry name" value="4'-phosphopantetheinyl transferase"/>
    <property type="match status" value="1"/>
</dbReference>
<evidence type="ECO:0000259" key="3">
    <source>
        <dbReference type="Pfam" id="PF01648"/>
    </source>
</evidence>
<comment type="caution">
    <text evidence="4">The sequence shown here is derived from an EMBL/GenBank/DDBJ whole genome shotgun (WGS) entry which is preliminary data.</text>
</comment>
<dbReference type="GO" id="GO:0008897">
    <property type="term" value="F:holo-[acyl-carrier-protein] synthase activity"/>
    <property type="evidence" value="ECO:0007669"/>
    <property type="project" value="InterPro"/>
</dbReference>
<reference evidence="4 5" key="1">
    <citation type="submission" date="2020-06" db="EMBL/GenBank/DDBJ databases">
        <title>Schlegella sp. ID0723 isolated from air conditioner.</title>
        <authorList>
            <person name="Kim D.Y."/>
            <person name="Kim D.-U."/>
        </authorList>
    </citation>
    <scope>NUCLEOTIDE SEQUENCE [LARGE SCALE GENOMIC DNA]</scope>
    <source>
        <strain evidence="4 5">ID0723</strain>
    </source>
</reference>
<name>A0A7Y6TVL1_9BURK</name>
<gene>
    <name evidence="4" type="ORF">HQN59_05555</name>
</gene>
<dbReference type="AlphaFoldDB" id="A0A7Y6TVL1"/>
<dbReference type="InterPro" id="IPR008278">
    <property type="entry name" value="4-PPantetheinyl_Trfase_dom"/>
</dbReference>
<protein>
    <submittedName>
        <fullName evidence="4">4'-phosphopantetheinyl transferase superfamily protein</fullName>
    </submittedName>
</protein>
<evidence type="ECO:0000256" key="2">
    <source>
        <dbReference type="ARBA" id="ARBA00022679"/>
    </source>
</evidence>
<proteinExistence type="inferred from homology"/>
<dbReference type="Proteomes" id="UP000529637">
    <property type="component" value="Unassembled WGS sequence"/>
</dbReference>
<dbReference type="InterPro" id="IPR050559">
    <property type="entry name" value="P-Pant_transferase_sf"/>
</dbReference>
<feature type="domain" description="4'-phosphopantetheinyl transferase" evidence="3">
    <location>
        <begin position="103"/>
        <end position="155"/>
    </location>
</feature>
<keyword evidence="5" id="KW-1185">Reference proteome</keyword>